<sequence length="733" mass="83175">MAVDPDLVDIALQRMSGSQFEKFSNMFFPPLLGVDYSPLGGIHDGGADAFGGDQVHERSGKAGIFYQASVQQDTKAKIRSTVDRLREFGRHPQQLTYLTSRTVPTIDVIEDELGEEKDVVVRIRDAAYIRAHINDSPATQAAFKKFLRPETEFLSGVGSAQVIGSSKHVSSPAVFVFLRQAVDKLDGDVSLVNSVTDSLCIWALEGTDPDKGIFMNSVQVIDKIRETVPSAVALVERRVHKRLVAMSKKSYPGGRRVNWHRKSDVFVLPYDTRAAITKDNQSDEALRARVLRSLQQRAVETFDGLDPAAAALVGEVSLRSLQLAFEQEGLEFSHFLSRADEVEYPQIGDAVRGAIVDRGLRGPGSVDLAAQCLAVTRASLYHSTEDERLYLGRLARTYALLFTLNNEPRLVEYFDRMAADFYLYIGSDMLIRALSERYLPESSQLVRNVLRMAAESGSKLILTEPVLEEVMWNLRSSDLEFRNHIEGVEHRLTGDMMREVPKILLRAYLYNRLEASGPQTWPGYVEQFCSHADLFKPAAAAQLRRYLQATFSMEYRSRDDLTELVDPDEVSTLSNDLMATKQKLVLAENDALLACAVYGRRRRRRENGEATEFGFRTWWLTNETRILRHTRSLEARHQGARYMMRPDFMLNFFAFAPQVADVRRSFASVFPSTLGVQMSRRMDETTFHQIMDRVKEAEDMEEGRRQAIMAECADRLKSDFERRYVVELRNDQR</sequence>
<protein>
    <submittedName>
        <fullName evidence="1">Uncharacterized protein</fullName>
    </submittedName>
</protein>
<gene>
    <name evidence="1" type="ORF">GCM10011333_34310</name>
</gene>
<accession>A0A8J2XM87</accession>
<proteinExistence type="predicted"/>
<reference evidence="1" key="2">
    <citation type="submission" date="2020-09" db="EMBL/GenBank/DDBJ databases">
        <authorList>
            <person name="Sun Q."/>
            <person name="Zhou Y."/>
        </authorList>
    </citation>
    <scope>NUCLEOTIDE SEQUENCE</scope>
    <source>
        <strain evidence="1">CGMCC 1.12785</strain>
    </source>
</reference>
<comment type="caution">
    <text evidence="1">The sequence shown here is derived from an EMBL/GenBank/DDBJ whole genome shotgun (WGS) entry which is preliminary data.</text>
</comment>
<evidence type="ECO:0000313" key="2">
    <source>
        <dbReference type="Proteomes" id="UP000616114"/>
    </source>
</evidence>
<name>A0A8J2XM87_9MICO</name>
<dbReference type="AlphaFoldDB" id="A0A8J2XM87"/>
<keyword evidence="2" id="KW-1185">Reference proteome</keyword>
<dbReference type="RefSeq" id="WP_188552094.1">
    <property type="nucleotide sequence ID" value="NZ_BMFY01000027.1"/>
</dbReference>
<evidence type="ECO:0000313" key="1">
    <source>
        <dbReference type="EMBL" id="GGA28762.1"/>
    </source>
</evidence>
<dbReference type="EMBL" id="BMFY01000027">
    <property type="protein sequence ID" value="GGA28762.1"/>
    <property type="molecule type" value="Genomic_DNA"/>
</dbReference>
<reference evidence="1" key="1">
    <citation type="journal article" date="2014" name="Int. J. Syst. Evol. Microbiol.">
        <title>Complete genome sequence of Corynebacterium casei LMG S-19264T (=DSM 44701T), isolated from a smear-ripened cheese.</title>
        <authorList>
            <consortium name="US DOE Joint Genome Institute (JGI-PGF)"/>
            <person name="Walter F."/>
            <person name="Albersmeier A."/>
            <person name="Kalinowski J."/>
            <person name="Ruckert C."/>
        </authorList>
    </citation>
    <scope>NUCLEOTIDE SEQUENCE</scope>
    <source>
        <strain evidence="1">CGMCC 1.12785</strain>
    </source>
</reference>
<organism evidence="1 2">
    <name type="scientific">Sediminivirga luteola</name>
    <dbReference type="NCBI Taxonomy" id="1774748"/>
    <lineage>
        <taxon>Bacteria</taxon>
        <taxon>Bacillati</taxon>
        <taxon>Actinomycetota</taxon>
        <taxon>Actinomycetes</taxon>
        <taxon>Micrococcales</taxon>
        <taxon>Brevibacteriaceae</taxon>
        <taxon>Sediminivirga</taxon>
    </lineage>
</organism>
<dbReference type="Proteomes" id="UP000616114">
    <property type="component" value="Unassembled WGS sequence"/>
</dbReference>